<sequence>MPDSRSDVPIVIVANPHSGNGRAPAILTEAVDTLALFGHVVTICEDTLEQMQHELARHVPGSSAVVAIGGDGLIHRVTQHLAGTDTPLGIIPAGSGNDIARALRLRRNPSQALKEICNALTWPEFTQEIDLLKVRGADFDAWVVAVVSLGLDAKVNYRAVNKTAGWGRWRYVTALIGELAEMQADTYTISLDGGAPHEMTGIVAAVANLGYFGSGMQIAPMAHAKGQVPCSGVTAFSSRLGF</sequence>
<dbReference type="PROSITE" id="PS50146">
    <property type="entry name" value="DAGK"/>
    <property type="match status" value="1"/>
</dbReference>
<keyword evidence="7" id="KW-0443">Lipid metabolism</keyword>
<keyword evidence="8" id="KW-1208">Phospholipid metabolism</keyword>
<dbReference type="Pfam" id="PF00781">
    <property type="entry name" value="DAGK_cat"/>
    <property type="match status" value="1"/>
</dbReference>
<keyword evidence="7" id="KW-0444">Lipid biosynthesis</keyword>
<dbReference type="GO" id="GO:0008654">
    <property type="term" value="P:phospholipid biosynthetic process"/>
    <property type="evidence" value="ECO:0007669"/>
    <property type="project" value="UniProtKB-KW"/>
</dbReference>
<comment type="caution">
    <text evidence="10">The sequence shown here is derived from an EMBL/GenBank/DDBJ whole genome shotgun (WGS) entry which is preliminary data.</text>
</comment>
<keyword evidence="6" id="KW-0067">ATP-binding</keyword>
<dbReference type="AlphaFoldDB" id="A0A1Q5Q372"/>
<dbReference type="PANTHER" id="PTHR12358:SF54">
    <property type="entry name" value="SPHINGOSINE KINASE RELATED PROTEIN"/>
    <property type="match status" value="1"/>
</dbReference>
<dbReference type="Proteomes" id="UP000185628">
    <property type="component" value="Unassembled WGS sequence"/>
</dbReference>
<keyword evidence="4" id="KW-0547">Nucleotide-binding</keyword>
<evidence type="ECO:0000313" key="10">
    <source>
        <dbReference type="EMBL" id="OKL54283.1"/>
    </source>
</evidence>
<dbReference type="InterPro" id="IPR017438">
    <property type="entry name" value="ATP-NAD_kinase_N"/>
</dbReference>
<dbReference type="InterPro" id="IPR016064">
    <property type="entry name" value="NAD/diacylglycerol_kinase_sf"/>
</dbReference>
<organism evidence="10 11">
    <name type="scientific">Bowdeniella nasicola</name>
    <dbReference type="NCBI Taxonomy" id="208480"/>
    <lineage>
        <taxon>Bacteria</taxon>
        <taxon>Bacillati</taxon>
        <taxon>Actinomycetota</taxon>
        <taxon>Actinomycetes</taxon>
        <taxon>Actinomycetales</taxon>
        <taxon>Actinomycetaceae</taxon>
        <taxon>Bowdeniella</taxon>
    </lineage>
</organism>
<protein>
    <recommendedName>
        <fullName evidence="9">DAGKc domain-containing protein</fullName>
    </recommendedName>
</protein>
<evidence type="ECO:0000256" key="2">
    <source>
        <dbReference type="ARBA" id="ARBA00005983"/>
    </source>
</evidence>
<proteinExistence type="inferred from homology"/>
<evidence type="ECO:0000259" key="9">
    <source>
        <dbReference type="PROSITE" id="PS50146"/>
    </source>
</evidence>
<gene>
    <name evidence="10" type="ORF">BSZ39_04775</name>
</gene>
<keyword evidence="5" id="KW-0418">Kinase</keyword>
<accession>A0A1Q5Q372</accession>
<keyword evidence="11" id="KW-1185">Reference proteome</keyword>
<feature type="domain" description="DAGKc" evidence="9">
    <location>
        <begin position="5"/>
        <end position="138"/>
    </location>
</feature>
<evidence type="ECO:0000256" key="3">
    <source>
        <dbReference type="ARBA" id="ARBA00022679"/>
    </source>
</evidence>
<dbReference type="RefSeq" id="WP_073716239.1">
    <property type="nucleotide sequence ID" value="NZ_MQVR01000020.1"/>
</dbReference>
<dbReference type="GO" id="GO:0016301">
    <property type="term" value="F:kinase activity"/>
    <property type="evidence" value="ECO:0007669"/>
    <property type="project" value="UniProtKB-KW"/>
</dbReference>
<dbReference type="SUPFAM" id="SSF111331">
    <property type="entry name" value="NAD kinase/diacylglycerol kinase-like"/>
    <property type="match status" value="1"/>
</dbReference>
<evidence type="ECO:0000256" key="6">
    <source>
        <dbReference type="ARBA" id="ARBA00022840"/>
    </source>
</evidence>
<evidence type="ECO:0000256" key="5">
    <source>
        <dbReference type="ARBA" id="ARBA00022777"/>
    </source>
</evidence>
<evidence type="ECO:0000256" key="4">
    <source>
        <dbReference type="ARBA" id="ARBA00022741"/>
    </source>
</evidence>
<keyword evidence="3" id="KW-0808">Transferase</keyword>
<evidence type="ECO:0000256" key="7">
    <source>
        <dbReference type="ARBA" id="ARBA00023209"/>
    </source>
</evidence>
<dbReference type="Gene3D" id="2.60.200.40">
    <property type="match status" value="1"/>
</dbReference>
<reference evidence="11" key="1">
    <citation type="submission" date="2016-12" db="EMBL/GenBank/DDBJ databases">
        <authorList>
            <person name="Meng X."/>
        </authorList>
    </citation>
    <scope>NUCLEOTIDE SEQUENCE [LARGE SCALE GENOMIC DNA]</scope>
    <source>
        <strain evidence="11">DSM 19116</strain>
    </source>
</reference>
<evidence type="ECO:0000313" key="11">
    <source>
        <dbReference type="Proteomes" id="UP000185628"/>
    </source>
</evidence>
<comment type="similarity">
    <text evidence="2">Belongs to the diacylglycerol/lipid kinase family.</text>
</comment>
<dbReference type="InterPro" id="IPR050187">
    <property type="entry name" value="Lipid_Phosphate_FormReg"/>
</dbReference>
<keyword evidence="7" id="KW-0594">Phospholipid biosynthesis</keyword>
<name>A0A1Q5Q372_9ACTO</name>
<dbReference type="PANTHER" id="PTHR12358">
    <property type="entry name" value="SPHINGOSINE KINASE"/>
    <property type="match status" value="1"/>
</dbReference>
<dbReference type="Pfam" id="PF19279">
    <property type="entry name" value="YegS_C"/>
    <property type="match status" value="1"/>
</dbReference>
<dbReference type="EMBL" id="MQVR01000020">
    <property type="protein sequence ID" value="OKL54283.1"/>
    <property type="molecule type" value="Genomic_DNA"/>
</dbReference>
<comment type="cofactor">
    <cofactor evidence="1">
        <name>Mg(2+)</name>
        <dbReference type="ChEBI" id="CHEBI:18420"/>
    </cofactor>
</comment>
<dbReference type="OrthoDB" id="142078at2"/>
<evidence type="ECO:0000256" key="8">
    <source>
        <dbReference type="ARBA" id="ARBA00023264"/>
    </source>
</evidence>
<dbReference type="SMART" id="SM00046">
    <property type="entry name" value="DAGKc"/>
    <property type="match status" value="1"/>
</dbReference>
<dbReference type="InterPro" id="IPR001206">
    <property type="entry name" value="Diacylglycerol_kinase_cat_dom"/>
</dbReference>
<dbReference type="GO" id="GO:0005524">
    <property type="term" value="F:ATP binding"/>
    <property type="evidence" value="ECO:0007669"/>
    <property type="project" value="UniProtKB-KW"/>
</dbReference>
<evidence type="ECO:0000256" key="1">
    <source>
        <dbReference type="ARBA" id="ARBA00001946"/>
    </source>
</evidence>
<dbReference type="Gene3D" id="3.40.50.10330">
    <property type="entry name" value="Probable inorganic polyphosphate/atp-NAD kinase, domain 1"/>
    <property type="match status" value="1"/>
</dbReference>
<dbReference type="InterPro" id="IPR045540">
    <property type="entry name" value="YegS/DAGK_C"/>
</dbReference>